<accession>A0A1Q9DC46</accession>
<evidence type="ECO:0000313" key="3">
    <source>
        <dbReference type="EMBL" id="OLP92719.1"/>
    </source>
</evidence>
<dbReference type="AlphaFoldDB" id="A0A1Q9DC46"/>
<dbReference type="PROSITE" id="PS51746">
    <property type="entry name" value="PPM_2"/>
    <property type="match status" value="1"/>
</dbReference>
<feature type="compositionally biased region" description="Basic and acidic residues" evidence="1">
    <location>
        <begin position="354"/>
        <end position="367"/>
    </location>
</feature>
<feature type="domain" description="PPM-type phosphatase" evidence="2">
    <location>
        <begin position="1"/>
        <end position="236"/>
    </location>
</feature>
<dbReference type="InterPro" id="IPR036457">
    <property type="entry name" value="PPM-type-like_dom_sf"/>
</dbReference>
<dbReference type="GO" id="GO:0004722">
    <property type="term" value="F:protein serine/threonine phosphatase activity"/>
    <property type="evidence" value="ECO:0007669"/>
    <property type="project" value="InterPro"/>
</dbReference>
<dbReference type="SMART" id="SM00332">
    <property type="entry name" value="PP2Cc"/>
    <property type="match status" value="1"/>
</dbReference>
<dbReference type="SUPFAM" id="SSF81606">
    <property type="entry name" value="PP2C-like"/>
    <property type="match status" value="1"/>
</dbReference>
<organism evidence="3 4">
    <name type="scientific">Symbiodinium microadriaticum</name>
    <name type="common">Dinoflagellate</name>
    <name type="synonym">Zooxanthella microadriatica</name>
    <dbReference type="NCBI Taxonomy" id="2951"/>
    <lineage>
        <taxon>Eukaryota</taxon>
        <taxon>Sar</taxon>
        <taxon>Alveolata</taxon>
        <taxon>Dinophyceae</taxon>
        <taxon>Suessiales</taxon>
        <taxon>Symbiodiniaceae</taxon>
        <taxon>Symbiodinium</taxon>
    </lineage>
</organism>
<protein>
    <submittedName>
        <fullName evidence="3">Protein phosphatase 1B</fullName>
    </submittedName>
</protein>
<dbReference type="InterPro" id="IPR015655">
    <property type="entry name" value="PP2C"/>
</dbReference>
<comment type="caution">
    <text evidence="3">The sequence shown here is derived from an EMBL/GenBank/DDBJ whole genome shotgun (WGS) entry which is preliminary data.</text>
</comment>
<dbReference type="EMBL" id="LSRX01000609">
    <property type="protein sequence ID" value="OLP92719.1"/>
    <property type="molecule type" value="Genomic_DNA"/>
</dbReference>
<dbReference type="Gene3D" id="3.60.40.10">
    <property type="entry name" value="PPM-type phosphatase domain"/>
    <property type="match status" value="1"/>
</dbReference>
<dbReference type="Pfam" id="PF00481">
    <property type="entry name" value="PP2C"/>
    <property type="match status" value="1"/>
</dbReference>
<sequence>MGTVVRSGQGQVALNDNFDEGAKLLEDQLKSVATCGIRSPAEASRLLQDAFIDCDERLRQQLGQEDRSGSTVVACIINPARGNEYTVQLAHAGDSRAVLCRGGRLHCSKDHKPNREDEARRIEAAGGSSPASVFSAVSRALGDFHFKPSGMDPAKCKVSVVPEVQTVEGCTSGDWVLLACDGIFDVMENEEVKEFVESHSSRSAKKGDGAQVCIDMLKLCLDKGSKDNCTICLVQFGENFPVRTKTAELLPGPWKAASPEVQNKYAEFFRGHGFEAEANEMTSSGRRLSGSSLGKTKQAEGKSRRSGPTAPTGADPPPAGAGGSLGKMTDASSNFGARVAPPHGQNFYGTPARAKPEKEEQDVSTKSEKWLPALPSPQYDGWKNREQEILGFNEYLTTLQDWVALGSDTFPIEIEQAIWRVLGKLAWLAQTREEVSVFSDASYAPVIRPVEDPAAVAKTTAERSTGTGEEYFVNMLGLRVSAEILEETGCSVAVRGRNQWEGRALTVCRPPSRLCEAKKLADAEILEETGCSVAVRGKEAGCGPFDPGDPISRINMFQLLLLLKEQWQREVEAATRIDCDATSRQLVMETLSEHAQGSGAAPAAALRDLLQQRWATTPGQQVCPPQQRTFQMFHRNFLLFLAEHLQSHRKCGADLLGNLVVFVVCVNSATTCKLFPGHDGIDLRDFSAYEFVRTSALAGQKTVPAGGLVNMGHCALQALSRHLGLPKNTDSRTAAALYIEHCARCCCSAWQRLEAADSDEARLDILQTCFFLPKLVAVHVARFLELANPSLFCAACCSALGPQALKMLSLLWPGEPTPAEDCPTWRSYFEQFADLVQKELAPCAQIGCYNNRFPAPSAIATGHDGIDLRDFSAYEFVRTSALAGQKTVPEGGLVNMGHCALQALSRHLGLPKNTDSRTAAALYIEHCARCCCSAWQRLEAADSDEARLDILQTCFFLPKLVAVHVARFLELANPSLFCAACCSALGPQALKMLSLLWPGEPTPAEDCPTWRSYFEQFADLVQKELAPCAQIGCYNNRFPEPSAIATGLARTEDLERLGICLRGPRCDGVGLADEAPLRMI</sequence>
<dbReference type="OrthoDB" id="10264738at2759"/>
<dbReference type="PANTHER" id="PTHR47992">
    <property type="entry name" value="PROTEIN PHOSPHATASE"/>
    <property type="match status" value="1"/>
</dbReference>
<dbReference type="CDD" id="cd00143">
    <property type="entry name" value="PP2Cc"/>
    <property type="match status" value="1"/>
</dbReference>
<name>A0A1Q9DC46_SYMMI</name>
<evidence type="ECO:0000259" key="2">
    <source>
        <dbReference type="PROSITE" id="PS51746"/>
    </source>
</evidence>
<dbReference type="Proteomes" id="UP000186817">
    <property type="component" value="Unassembled WGS sequence"/>
</dbReference>
<feature type="region of interest" description="Disordered" evidence="1">
    <location>
        <begin position="277"/>
        <end position="367"/>
    </location>
</feature>
<dbReference type="InterPro" id="IPR001932">
    <property type="entry name" value="PPM-type_phosphatase-like_dom"/>
</dbReference>
<keyword evidence="4" id="KW-1185">Reference proteome</keyword>
<evidence type="ECO:0000256" key="1">
    <source>
        <dbReference type="SAM" id="MobiDB-lite"/>
    </source>
</evidence>
<feature type="compositionally biased region" description="Low complexity" evidence="1">
    <location>
        <begin position="283"/>
        <end position="294"/>
    </location>
</feature>
<reference evidence="3 4" key="1">
    <citation type="submission" date="2016-02" db="EMBL/GenBank/DDBJ databases">
        <title>Genome analysis of coral dinoflagellate symbionts highlights evolutionary adaptations to a symbiotic lifestyle.</title>
        <authorList>
            <person name="Aranda M."/>
            <person name="Li Y."/>
            <person name="Liew Y.J."/>
            <person name="Baumgarten S."/>
            <person name="Simakov O."/>
            <person name="Wilson M."/>
            <person name="Piel J."/>
            <person name="Ashoor H."/>
            <person name="Bougouffa S."/>
            <person name="Bajic V.B."/>
            <person name="Ryu T."/>
            <person name="Ravasi T."/>
            <person name="Bayer T."/>
            <person name="Micklem G."/>
            <person name="Kim H."/>
            <person name="Bhak J."/>
            <person name="Lajeunesse T.C."/>
            <person name="Voolstra C.R."/>
        </authorList>
    </citation>
    <scope>NUCLEOTIDE SEQUENCE [LARGE SCALE GENOMIC DNA]</scope>
    <source>
        <strain evidence="3 4">CCMP2467</strain>
    </source>
</reference>
<evidence type="ECO:0000313" key="4">
    <source>
        <dbReference type="Proteomes" id="UP000186817"/>
    </source>
</evidence>
<proteinExistence type="predicted"/>
<gene>
    <name evidence="3" type="primary">Ppm1b</name>
    <name evidence="3" type="ORF">AK812_SmicGene25434</name>
</gene>